<dbReference type="InterPro" id="IPR002937">
    <property type="entry name" value="Amino_oxidase"/>
</dbReference>
<name>A0A1D3TXL6_9FIRM</name>
<dbReference type="Proteomes" id="UP000199315">
    <property type="component" value="Unassembled WGS sequence"/>
</dbReference>
<accession>A0A1D3TXL6</accession>
<dbReference type="SUPFAM" id="SSF51905">
    <property type="entry name" value="FAD/NAD(P)-binding domain"/>
    <property type="match status" value="1"/>
</dbReference>
<dbReference type="AlphaFoldDB" id="A0A1D3TXL6"/>
<organism evidence="2 3">
    <name type="scientific">Anaerobium acetethylicum</name>
    <dbReference type="NCBI Taxonomy" id="1619234"/>
    <lineage>
        <taxon>Bacteria</taxon>
        <taxon>Bacillati</taxon>
        <taxon>Bacillota</taxon>
        <taxon>Clostridia</taxon>
        <taxon>Lachnospirales</taxon>
        <taxon>Lachnospiraceae</taxon>
        <taxon>Anaerobium</taxon>
    </lineage>
</organism>
<dbReference type="InterPro" id="IPR036188">
    <property type="entry name" value="FAD/NAD-bd_sf"/>
</dbReference>
<evidence type="ECO:0000259" key="1">
    <source>
        <dbReference type="Pfam" id="PF01593"/>
    </source>
</evidence>
<dbReference type="PANTHER" id="PTHR46313:SF3">
    <property type="entry name" value="PROLYCOPENE ISOMERASE, CHLOROPLASTIC"/>
    <property type="match status" value="1"/>
</dbReference>
<evidence type="ECO:0000313" key="2">
    <source>
        <dbReference type="EMBL" id="SCP99114.1"/>
    </source>
</evidence>
<dbReference type="InterPro" id="IPR045892">
    <property type="entry name" value="CrtISO-like"/>
</dbReference>
<dbReference type="OrthoDB" id="9814556at2"/>
<dbReference type="RefSeq" id="WP_091236387.1">
    <property type="nucleotide sequence ID" value="NZ_FMKA01000032.1"/>
</dbReference>
<gene>
    <name evidence="2" type="ORF">SAMN05421730_103231</name>
</gene>
<reference evidence="2 3" key="1">
    <citation type="submission" date="2016-09" db="EMBL/GenBank/DDBJ databases">
        <authorList>
            <person name="Capua I."/>
            <person name="De Benedictis P."/>
            <person name="Joannis T."/>
            <person name="Lombin L.H."/>
            <person name="Cattoli G."/>
        </authorList>
    </citation>
    <scope>NUCLEOTIDE SEQUENCE [LARGE SCALE GENOMIC DNA]</scope>
    <source>
        <strain evidence="2 3">GluBS11</strain>
    </source>
</reference>
<dbReference type="Pfam" id="PF01593">
    <property type="entry name" value="Amino_oxidase"/>
    <property type="match status" value="1"/>
</dbReference>
<sequence length="627" mass="70612">MKYDVIVIGAGLSGLTAAALLSKRGIKTAVIEKSYNPGGSCGTFKRDGITFDQGAAMLYGFGEKGFNPHRFVFNCLEEQIDMIKHDCLYRVNYRGRKITFWPDAEKFAEELGEFFPSEKENIKRFYSDLTRMYQHVMVENPVFSTPDENDGRNSLKGVVRHPFSYARFLGFMNKSAKSLLEKYFGDPEIFKFFDKLTSTYCYTTVEETPAIMAAIMFVDNHVGGSFYPAGSTVFLPGKLEKVIEENGGTMLLGREAVSILFESGNPSGVELKDGETLYADNIIYSGTVWNLYGKLIGEEYLSKEKMEWARNMVPTYPSVVLYAYVDKGVIPEDTMPVEMLVGNPDQLDESEVTAYILSIDDRTLCEEDGHVVAAIGPSFEKWDPENTLEYSQKKEKEKIRLLGVLEKRFPGITNGVRYAEVATPATIERYTNKNGGAVAGPKQMLGQHMFKRMHTKSGWDTLFCCGESTVMGTGTPAVTVSGLSAANAVLKKLGREPYIYRHGMKNFVNMIDRPFTKDRLYAGYPEAVREIMLKASRCQYCEHPTCNEGVELDVRGIMRRVTVGNFVGARRLAEEFEAWRKAELKTDDDREKDKILAECEKRCVENIRLGKPVEIRAVIKFLSGKED</sequence>
<keyword evidence="3" id="KW-1185">Reference proteome</keyword>
<dbReference type="GO" id="GO:0016491">
    <property type="term" value="F:oxidoreductase activity"/>
    <property type="evidence" value="ECO:0007669"/>
    <property type="project" value="InterPro"/>
</dbReference>
<proteinExistence type="predicted"/>
<dbReference type="GO" id="GO:0016116">
    <property type="term" value="P:carotenoid metabolic process"/>
    <property type="evidence" value="ECO:0007669"/>
    <property type="project" value="InterPro"/>
</dbReference>
<dbReference type="GO" id="GO:0016853">
    <property type="term" value="F:isomerase activity"/>
    <property type="evidence" value="ECO:0007669"/>
    <property type="project" value="UniProtKB-KW"/>
</dbReference>
<dbReference type="Gene3D" id="3.50.50.60">
    <property type="entry name" value="FAD/NAD(P)-binding domain"/>
    <property type="match status" value="2"/>
</dbReference>
<dbReference type="PANTHER" id="PTHR46313">
    <property type="match status" value="1"/>
</dbReference>
<dbReference type="EMBL" id="FMKA01000032">
    <property type="protein sequence ID" value="SCP99114.1"/>
    <property type="molecule type" value="Genomic_DNA"/>
</dbReference>
<protein>
    <submittedName>
        <fullName evidence="2">Prolycopene isomerase</fullName>
    </submittedName>
</protein>
<keyword evidence="2" id="KW-0413">Isomerase</keyword>
<dbReference type="STRING" id="1619234.SAMN05421730_103231"/>
<feature type="domain" description="Amine oxidase" evidence="1">
    <location>
        <begin position="12"/>
        <end position="490"/>
    </location>
</feature>
<evidence type="ECO:0000313" key="3">
    <source>
        <dbReference type="Proteomes" id="UP000199315"/>
    </source>
</evidence>